<evidence type="ECO:0000256" key="2">
    <source>
        <dbReference type="SAM" id="SignalP"/>
    </source>
</evidence>
<dbReference type="InterPro" id="IPR013783">
    <property type="entry name" value="Ig-like_fold"/>
</dbReference>
<organism evidence="4 5">
    <name type="scientific">Nonlabens xylanidelens</name>
    <dbReference type="NCBI Taxonomy" id="191564"/>
    <lineage>
        <taxon>Bacteria</taxon>
        <taxon>Pseudomonadati</taxon>
        <taxon>Bacteroidota</taxon>
        <taxon>Flavobacteriia</taxon>
        <taxon>Flavobacteriales</taxon>
        <taxon>Flavobacteriaceae</taxon>
        <taxon>Nonlabens</taxon>
    </lineage>
</organism>
<gene>
    <name evidence="4" type="ORF">LY01_00891</name>
</gene>
<dbReference type="InterPro" id="IPR026444">
    <property type="entry name" value="Secre_tail"/>
</dbReference>
<dbReference type="InterPro" id="IPR003961">
    <property type="entry name" value="FN3_dom"/>
</dbReference>
<dbReference type="Gene3D" id="2.60.40.10">
    <property type="entry name" value="Immunoglobulins"/>
    <property type="match status" value="2"/>
</dbReference>
<dbReference type="RefSeq" id="WP_104514580.1">
    <property type="nucleotide sequence ID" value="NZ_MQVW01000027.1"/>
</dbReference>
<dbReference type="Gene3D" id="2.60.120.200">
    <property type="match status" value="1"/>
</dbReference>
<dbReference type="Pfam" id="PF18962">
    <property type="entry name" value="Por_Secre_tail"/>
    <property type="match status" value="1"/>
</dbReference>
<dbReference type="InterPro" id="IPR036116">
    <property type="entry name" value="FN3_sf"/>
</dbReference>
<feature type="domain" description="Fibronectin type-III" evidence="3">
    <location>
        <begin position="315"/>
        <end position="411"/>
    </location>
</feature>
<dbReference type="EMBL" id="PTJE01000001">
    <property type="protein sequence ID" value="PPK97064.1"/>
    <property type="molecule type" value="Genomic_DNA"/>
</dbReference>
<dbReference type="OrthoDB" id="975384at2"/>
<sequence length="493" mass="52838">MKKITILLMLFSFTISFAQFSEDFNGTNAAFPPAGWAVYNGANGLGTVEQWVQAGTDPEFRPQSGFEVVTAGMVAEDFIVSPLIPINATQNLLRFLATDFNQGDFGSILSIQVSTTSQTDPNSFTEIETFNEAQLGNPAPNSAVFSQFEVNLGAYVGQSVYIAFVHRQNDGDFITFDNVEVVQGATAVPNDITRPTPADMASGVAISTADANADNVPDNSVNFAWQVSALGQAADQIEFFLGDSPTTLQSLGTLAGTATTVTLPRFFEGTTYYWQVVPGNSFGPSTTQPVWSFTTMTGTTIAPGTVSNPTPADTATVPLETTDVDMDGSPDNAITFMWTEPSGDPVEIYTFSLGTSPTDLSLFTTGIVGPASSFRLSGVPDNTTFYWKLDAENLGGENTSSPVWEFTTGITASVNDEEINFMTLSPNPATDYINLNTELAIDDIVLTNALGQSISNNLKLENNRLNVSSLKNGLYFLSATSELGTQTIRFIKQ</sequence>
<keyword evidence="5" id="KW-1185">Reference proteome</keyword>
<reference evidence="4 5" key="1">
    <citation type="submission" date="2018-02" db="EMBL/GenBank/DDBJ databases">
        <title>Genomic Encyclopedia of Archaeal and Bacterial Type Strains, Phase II (KMG-II): from individual species to whole genera.</title>
        <authorList>
            <person name="Goeker M."/>
        </authorList>
    </citation>
    <scope>NUCLEOTIDE SEQUENCE [LARGE SCALE GENOMIC DNA]</scope>
    <source>
        <strain evidence="4 5">DSM 16809</strain>
    </source>
</reference>
<name>A0A2S6IS19_9FLAO</name>
<dbReference type="NCBIfam" id="NF038128">
    <property type="entry name" value="choice_anch_J"/>
    <property type="match status" value="1"/>
</dbReference>
<comment type="caution">
    <text evidence="4">The sequence shown here is derived from an EMBL/GenBank/DDBJ whole genome shotgun (WGS) entry which is preliminary data.</text>
</comment>
<evidence type="ECO:0000256" key="1">
    <source>
        <dbReference type="ARBA" id="ARBA00022729"/>
    </source>
</evidence>
<feature type="signal peptide" evidence="2">
    <location>
        <begin position="1"/>
        <end position="18"/>
    </location>
</feature>
<dbReference type="PROSITE" id="PS50853">
    <property type="entry name" value="FN3"/>
    <property type="match status" value="1"/>
</dbReference>
<dbReference type="Proteomes" id="UP000239002">
    <property type="component" value="Unassembled WGS sequence"/>
</dbReference>
<dbReference type="SUPFAM" id="SSF49265">
    <property type="entry name" value="Fibronectin type III"/>
    <property type="match status" value="1"/>
</dbReference>
<protein>
    <submittedName>
        <fullName evidence="4">Putative secreted protein (Por secretion system target)</fullName>
    </submittedName>
</protein>
<evidence type="ECO:0000313" key="5">
    <source>
        <dbReference type="Proteomes" id="UP000239002"/>
    </source>
</evidence>
<dbReference type="AlphaFoldDB" id="A0A2S6IS19"/>
<keyword evidence="1 2" id="KW-0732">Signal</keyword>
<dbReference type="NCBIfam" id="TIGR04183">
    <property type="entry name" value="Por_Secre_tail"/>
    <property type="match status" value="1"/>
</dbReference>
<evidence type="ECO:0000259" key="3">
    <source>
        <dbReference type="PROSITE" id="PS50853"/>
    </source>
</evidence>
<proteinExistence type="predicted"/>
<evidence type="ECO:0000313" key="4">
    <source>
        <dbReference type="EMBL" id="PPK97064.1"/>
    </source>
</evidence>
<feature type="chain" id="PRO_5015572163" evidence="2">
    <location>
        <begin position="19"/>
        <end position="493"/>
    </location>
</feature>
<accession>A0A2S6IS19</accession>